<comment type="caution">
    <text evidence="1">The sequence shown here is derived from an EMBL/GenBank/DDBJ whole genome shotgun (WGS) entry which is preliminary data.</text>
</comment>
<dbReference type="InterPro" id="IPR027417">
    <property type="entry name" value="P-loop_NTPase"/>
</dbReference>
<name>A0A316A4C2_9BACT</name>
<dbReference type="EMBL" id="QGDT01000029">
    <property type="protein sequence ID" value="PWJ52977.1"/>
    <property type="molecule type" value="Genomic_DNA"/>
</dbReference>
<keyword evidence="3" id="KW-1185">Reference proteome</keyword>
<evidence type="ECO:0000313" key="2">
    <source>
        <dbReference type="EMBL" id="PWJ52977.1"/>
    </source>
</evidence>
<dbReference type="Pfam" id="PF03237">
    <property type="entry name" value="Terminase_6N"/>
    <property type="match status" value="1"/>
</dbReference>
<dbReference type="AlphaFoldDB" id="A0A316A4C2"/>
<feature type="non-terminal residue" evidence="1">
    <location>
        <position position="387"/>
    </location>
</feature>
<dbReference type="Gene3D" id="3.40.50.300">
    <property type="entry name" value="P-loop containing nucleotide triphosphate hydrolases"/>
    <property type="match status" value="1"/>
</dbReference>
<gene>
    <name evidence="2" type="ORF">CLV98_1296</name>
    <name evidence="1" type="ORF">CLV98_1335</name>
</gene>
<accession>A0A316A4C2</accession>
<protein>
    <submittedName>
        <fullName evidence="1">Uncharacterized protein</fullName>
    </submittedName>
</protein>
<dbReference type="EMBL" id="QGDT01000033">
    <property type="protein sequence ID" value="PWJ52741.1"/>
    <property type="molecule type" value="Genomic_DNA"/>
</dbReference>
<sequence>MSKVSKYLDDPTVLKLHPNPAQARFLFTVMDNQADFMGANGLGYQTGFRATFNGGRGSGKTNVLMRLLAESALELPRAKLGLASMTFRHVQDVVLSQSRKVLEEYGLHEYEPKHRPWGHYVINRRPPDGWWQPWEGINTYENCMSFKNGFTVVFLSADRADTARGLNLDQLFMDESFRLKESFYNTVLRKTVRANKFSYKDRRKHRKGLNHPLHWLIADFTSAAWTPEQQWIYRTEELMKKDPQRYFFMESTPYDNLMNLPGNWIESEREASETEMAFEIEVLNRRIEKLENAYYSGLSYAKHTYSEMYDYQFDDQKRLYIHKRTDYDVLKPLDISLDFNASFTCMVVAQESNKELRFIDNLFVKKSDSTLVEALGKAFCKKYSAHR</sequence>
<evidence type="ECO:0000313" key="3">
    <source>
        <dbReference type="Proteomes" id="UP000245880"/>
    </source>
</evidence>
<evidence type="ECO:0000313" key="1">
    <source>
        <dbReference type="EMBL" id="PWJ52741.1"/>
    </source>
</evidence>
<organism evidence="1 3">
    <name type="scientific">Dyadobacter jejuensis</name>
    <dbReference type="NCBI Taxonomy" id="1082580"/>
    <lineage>
        <taxon>Bacteria</taxon>
        <taxon>Pseudomonadati</taxon>
        <taxon>Bacteroidota</taxon>
        <taxon>Cytophagia</taxon>
        <taxon>Cytophagales</taxon>
        <taxon>Spirosomataceae</taxon>
        <taxon>Dyadobacter</taxon>
    </lineage>
</organism>
<dbReference type="Proteomes" id="UP000245880">
    <property type="component" value="Unassembled WGS sequence"/>
</dbReference>
<proteinExistence type="predicted"/>
<reference evidence="1 3" key="1">
    <citation type="submission" date="2018-03" db="EMBL/GenBank/DDBJ databases">
        <title>Genomic Encyclopedia of Archaeal and Bacterial Type Strains, Phase II (KMG-II): from individual species to whole genera.</title>
        <authorList>
            <person name="Goeker M."/>
        </authorList>
    </citation>
    <scope>NUCLEOTIDE SEQUENCE [LARGE SCALE GENOMIC DNA]</scope>
    <source>
        <strain evidence="1 3">DSM 100346</strain>
    </source>
</reference>